<reference evidence="5 6" key="1">
    <citation type="journal article" date="2013" name="Int. J. Syst. Evol. Microbiol.">
        <title>Marinicauda pacifica gen. nov., sp. nov., a prosthecate alphaproteobacterium of the family Hyphomonadaceae isolated from deep seawater.</title>
        <authorList>
            <person name="Zhang X.Y."/>
            <person name="Li G.W."/>
            <person name="Wang C.S."/>
            <person name="Zhang Y.J."/>
            <person name="Xu X.W."/>
            <person name="Li H."/>
            <person name="Liu A."/>
            <person name="Liu C."/>
            <person name="Xie B.B."/>
            <person name="Qin Q.L."/>
            <person name="Xu Z."/>
            <person name="Chen X.L."/>
            <person name="Zhou B.C."/>
            <person name="Zhang Y.Z."/>
        </authorList>
    </citation>
    <scope>NUCLEOTIDE SEQUENCE [LARGE SCALE GENOMIC DNA]</scope>
    <source>
        <strain evidence="5 6">P-1 km-3</strain>
    </source>
</reference>
<evidence type="ECO:0000256" key="1">
    <source>
        <dbReference type="ARBA" id="ARBA00004365"/>
    </source>
</evidence>
<dbReference type="Gene3D" id="1.20.1330.10">
    <property type="entry name" value="f41 fragment of flagellin, N-terminal domain"/>
    <property type="match status" value="1"/>
</dbReference>
<name>A0A4S2HD97_9PROT</name>
<dbReference type="OrthoDB" id="8477979at2"/>
<dbReference type="SUPFAM" id="SSF64518">
    <property type="entry name" value="Phase 1 flagellin"/>
    <property type="match status" value="1"/>
</dbReference>
<feature type="domain" description="Flagellin C-terminal" evidence="4">
    <location>
        <begin position="222"/>
        <end position="302"/>
    </location>
</feature>
<comment type="caution">
    <text evidence="5">The sequence shown here is derived from an EMBL/GenBank/DDBJ whole genome shotgun (WGS) entry which is preliminary data.</text>
</comment>
<dbReference type="GO" id="GO:0005198">
    <property type="term" value="F:structural molecule activity"/>
    <property type="evidence" value="ECO:0007669"/>
    <property type="project" value="InterPro"/>
</dbReference>
<dbReference type="InterPro" id="IPR001492">
    <property type="entry name" value="Flagellin"/>
</dbReference>
<organism evidence="5 6">
    <name type="scientific">Marinicauda pacifica</name>
    <dbReference type="NCBI Taxonomy" id="1133559"/>
    <lineage>
        <taxon>Bacteria</taxon>
        <taxon>Pseudomonadati</taxon>
        <taxon>Pseudomonadota</taxon>
        <taxon>Alphaproteobacteria</taxon>
        <taxon>Maricaulales</taxon>
        <taxon>Maricaulaceae</taxon>
        <taxon>Marinicauda</taxon>
    </lineage>
</organism>
<dbReference type="Pfam" id="PF00700">
    <property type="entry name" value="Flagellin_C"/>
    <property type="match status" value="1"/>
</dbReference>
<gene>
    <name evidence="5" type="ORF">E5162_00075</name>
</gene>
<keyword evidence="6" id="KW-1185">Reference proteome</keyword>
<dbReference type="EMBL" id="SRXV01000001">
    <property type="protein sequence ID" value="TGY93731.1"/>
    <property type="molecule type" value="Genomic_DNA"/>
</dbReference>
<dbReference type="AlphaFoldDB" id="A0A4S2HD97"/>
<proteinExistence type="inferred from homology"/>
<protein>
    <recommendedName>
        <fullName evidence="4">Flagellin C-terminal domain-containing protein</fullName>
    </recommendedName>
</protein>
<keyword evidence="3" id="KW-0975">Bacterial flagellum</keyword>
<dbReference type="PANTHER" id="PTHR42792">
    <property type="entry name" value="FLAGELLIN"/>
    <property type="match status" value="1"/>
</dbReference>
<dbReference type="PANTHER" id="PTHR42792:SF1">
    <property type="entry name" value="FLAGELLAR HOOK-ASSOCIATED PROTEIN 3"/>
    <property type="match status" value="1"/>
</dbReference>
<accession>A0A4S2HD97</accession>
<dbReference type="RefSeq" id="WP_135942925.1">
    <property type="nucleotide sequence ID" value="NZ_BMEI01000001.1"/>
</dbReference>
<comment type="subcellular location">
    <subcellularLocation>
        <location evidence="1">Bacterial flagellum</location>
    </subcellularLocation>
</comment>
<comment type="similarity">
    <text evidence="2">Belongs to the bacterial flagellin family.</text>
</comment>
<evidence type="ECO:0000256" key="2">
    <source>
        <dbReference type="ARBA" id="ARBA00005709"/>
    </source>
</evidence>
<sequence>MRISTQAASQSALMDLMRAQRDAFEAREQYSTGKRAPDLKGYGHEAETILAARGALERNESFNSAAKRLDNRLSIQNLALEEISGAVKDLREALTTGDATYMMTEVEESFDRIRAALNTKSNGSYIFGGTRTDTPPFNANSLADLQAAAAIGDVFDNSDRKQTMLIDEDTTVDVGPLASDFATDIMRVFERIADFDAGPNGPFDGPVDAAQQAFLRTEIANTVQAFEQINSETARNGAMQQRIEGEITAQGDRKNYLTQFVEDVEGVDVAGAVTRFQQAQNAIQVSAATFSTLSQVSLLNFLR</sequence>
<dbReference type="InterPro" id="IPR046358">
    <property type="entry name" value="Flagellin_C"/>
</dbReference>
<evidence type="ECO:0000256" key="3">
    <source>
        <dbReference type="ARBA" id="ARBA00023143"/>
    </source>
</evidence>
<evidence type="ECO:0000313" key="5">
    <source>
        <dbReference type="EMBL" id="TGY93731.1"/>
    </source>
</evidence>
<evidence type="ECO:0000313" key="6">
    <source>
        <dbReference type="Proteomes" id="UP000305451"/>
    </source>
</evidence>
<dbReference type="Proteomes" id="UP000305451">
    <property type="component" value="Unassembled WGS sequence"/>
</dbReference>
<dbReference type="GO" id="GO:0009288">
    <property type="term" value="C:bacterial-type flagellum"/>
    <property type="evidence" value="ECO:0007669"/>
    <property type="project" value="UniProtKB-SubCell"/>
</dbReference>
<evidence type="ECO:0000259" key="4">
    <source>
        <dbReference type="Pfam" id="PF00700"/>
    </source>
</evidence>